<organism evidence="2 3">
    <name type="scientific">Collichthys lucidus</name>
    <name type="common">Big head croaker</name>
    <name type="synonym">Sciaena lucida</name>
    <dbReference type="NCBI Taxonomy" id="240159"/>
    <lineage>
        <taxon>Eukaryota</taxon>
        <taxon>Metazoa</taxon>
        <taxon>Chordata</taxon>
        <taxon>Craniata</taxon>
        <taxon>Vertebrata</taxon>
        <taxon>Euteleostomi</taxon>
        <taxon>Actinopterygii</taxon>
        <taxon>Neopterygii</taxon>
        <taxon>Teleostei</taxon>
        <taxon>Neoteleostei</taxon>
        <taxon>Acanthomorphata</taxon>
        <taxon>Eupercaria</taxon>
        <taxon>Sciaenidae</taxon>
        <taxon>Collichthys</taxon>
    </lineage>
</organism>
<dbReference type="Proteomes" id="UP000298787">
    <property type="component" value="Chromosome 2"/>
</dbReference>
<sequence>MMFYTEPAASAHARKGLLRLGRRNHPGHAENSAATASGASVVEQRSRGTETLEPVQPHGGDTTREARHSESGSTDPEARRREPDTRSLESEVQPAREGVNSHPLTANEHPSLLLNPFSLPLLFIPFSLSLTPFSLPLLLIPSSHPLLLLTCK</sequence>
<proteinExistence type="predicted"/>
<feature type="compositionally biased region" description="Basic residues" evidence="1">
    <location>
        <begin position="12"/>
        <end position="26"/>
    </location>
</feature>
<evidence type="ECO:0000256" key="1">
    <source>
        <dbReference type="SAM" id="MobiDB-lite"/>
    </source>
</evidence>
<dbReference type="AlphaFoldDB" id="A0A4U5U1J4"/>
<protein>
    <submittedName>
        <fullName evidence="2">Uncharacterized protein</fullName>
    </submittedName>
</protein>
<reference evidence="2 3" key="1">
    <citation type="submission" date="2019-01" db="EMBL/GenBank/DDBJ databases">
        <title>Genome Assembly of Collichthys lucidus.</title>
        <authorList>
            <person name="Cai M."/>
            <person name="Xiao S."/>
        </authorList>
    </citation>
    <scope>NUCLEOTIDE SEQUENCE [LARGE SCALE GENOMIC DNA]</scope>
    <source>
        <strain evidence="2">JT15FE1705JMU</strain>
        <tissue evidence="2">Muscle</tissue>
    </source>
</reference>
<evidence type="ECO:0000313" key="3">
    <source>
        <dbReference type="Proteomes" id="UP000298787"/>
    </source>
</evidence>
<feature type="region of interest" description="Disordered" evidence="1">
    <location>
        <begin position="1"/>
        <end position="104"/>
    </location>
</feature>
<feature type="compositionally biased region" description="Basic and acidic residues" evidence="1">
    <location>
        <begin position="61"/>
        <end position="89"/>
    </location>
</feature>
<gene>
    <name evidence="2" type="ORF">D9C73_000763</name>
</gene>
<name>A0A4U5U1J4_COLLU</name>
<accession>A0A4U5U1J4</accession>
<dbReference type="EMBL" id="CM014079">
    <property type="protein sequence ID" value="TKS67913.1"/>
    <property type="molecule type" value="Genomic_DNA"/>
</dbReference>
<dbReference type="STRING" id="240159.A0A4U5U1J4"/>
<keyword evidence="3" id="KW-1185">Reference proteome</keyword>
<evidence type="ECO:0000313" key="2">
    <source>
        <dbReference type="EMBL" id="TKS67913.1"/>
    </source>
</evidence>